<accession>A0A559SLA0</accession>
<organism evidence="1 2">
    <name type="scientific">Rhizobium mongolense USDA 1844</name>
    <dbReference type="NCBI Taxonomy" id="1079460"/>
    <lineage>
        <taxon>Bacteria</taxon>
        <taxon>Pseudomonadati</taxon>
        <taxon>Pseudomonadota</taxon>
        <taxon>Alphaproteobacteria</taxon>
        <taxon>Hyphomicrobiales</taxon>
        <taxon>Rhizobiaceae</taxon>
        <taxon>Rhizobium/Agrobacterium group</taxon>
        <taxon>Rhizobium</taxon>
    </lineage>
</organism>
<dbReference type="RefSeq" id="WP_022714081.1">
    <property type="nucleotide sequence ID" value="NZ_ATTQ01000004.1"/>
</dbReference>
<dbReference type="Proteomes" id="UP000319824">
    <property type="component" value="Unassembled WGS sequence"/>
</dbReference>
<protein>
    <submittedName>
        <fullName evidence="1">Lysozyme family protein</fullName>
    </submittedName>
</protein>
<sequence length="356" mass="38183">MSEKQGAPASDGDFDVGQLELSVRREEAKAKLAELKHTAAKASNPPATTPWFKPDQVTVLLIGGILTLAGNIGLASYNARTALSQESLKAQLAIDVEREKAKANLILQAIASSDAQISNRNIMFFVEGGLIPDADGSLRKAAQKYLPVLPSSGATPAAVISPSEYERAFWLVTLNQDALSSIDAAVDRIQAARDRFVLVGNAINTPWYVVGIIWWMESGGSFNVHLINGDPLAARTVNAPMGHPAGGKPPFTWEESAIDGLKNSRLQNLNSANIASVLTAIERYNGTGYQRRGVSSPYLWSFTSGYTKGSYIADSLFDSNAVSKQIGAVALLRRMHERGLIELDTSDNSDAAPQAQ</sequence>
<name>A0A559SLA0_9HYPH</name>
<evidence type="ECO:0000313" key="1">
    <source>
        <dbReference type="EMBL" id="TVZ63119.1"/>
    </source>
</evidence>
<evidence type="ECO:0000313" key="2">
    <source>
        <dbReference type="Proteomes" id="UP000319824"/>
    </source>
</evidence>
<dbReference type="AlphaFoldDB" id="A0A559SLA0"/>
<proteinExistence type="predicted"/>
<comment type="caution">
    <text evidence="1">The sequence shown here is derived from an EMBL/GenBank/DDBJ whole genome shotgun (WGS) entry which is preliminary data.</text>
</comment>
<gene>
    <name evidence="1" type="ORF">BCL32_3239</name>
</gene>
<dbReference type="EMBL" id="VISO01000003">
    <property type="protein sequence ID" value="TVZ63119.1"/>
    <property type="molecule type" value="Genomic_DNA"/>
</dbReference>
<reference evidence="1 2" key="1">
    <citation type="submission" date="2019-06" db="EMBL/GenBank/DDBJ databases">
        <title>Pac Bio to generate improved reference genome sequences for organisms with transposon mutant libraries (support for FEBA project).</title>
        <authorList>
            <person name="Blow M."/>
        </authorList>
    </citation>
    <scope>NUCLEOTIDE SEQUENCE [LARGE SCALE GENOMIC DNA]</scope>
    <source>
        <strain evidence="1 2">USDA 1844</strain>
    </source>
</reference>